<evidence type="ECO:0000313" key="10">
    <source>
        <dbReference type="EMBL" id="KKJ01655.1"/>
    </source>
</evidence>
<evidence type="ECO:0000256" key="4">
    <source>
        <dbReference type="ARBA" id="ARBA00022741"/>
    </source>
</evidence>
<dbReference type="AlphaFoldDB" id="A0A0M2PZR3"/>
<feature type="binding site" evidence="9">
    <location>
        <begin position="106"/>
        <end position="109"/>
    </location>
    <ligand>
        <name>ATP</name>
        <dbReference type="ChEBI" id="CHEBI:30616"/>
    </ligand>
</feature>
<keyword evidence="11" id="KW-1185">Reference proteome</keyword>
<name>A0A0M2PZR3_PROHO</name>
<reference evidence="10" key="1">
    <citation type="submission" date="2012-04" db="EMBL/GenBank/DDBJ databases">
        <authorList>
            <person name="Borisov I.G."/>
            <person name="Ivanikova N.V."/>
            <person name="Pinevich A.V."/>
        </authorList>
    </citation>
    <scope>NUCLEOTIDE SEQUENCE</scope>
    <source>
        <strain evidence="10">CALU 1027</strain>
    </source>
</reference>
<dbReference type="EC" id="6.3.3.3" evidence="9"/>
<comment type="catalytic activity">
    <reaction evidence="9">
        <text>(7R,8S)-7,8-diammoniononanoate + CO2 + ATP = (4R,5S)-dethiobiotin + ADP + phosphate + 3 H(+)</text>
        <dbReference type="Rhea" id="RHEA:15805"/>
        <dbReference type="ChEBI" id="CHEBI:15378"/>
        <dbReference type="ChEBI" id="CHEBI:16526"/>
        <dbReference type="ChEBI" id="CHEBI:30616"/>
        <dbReference type="ChEBI" id="CHEBI:43474"/>
        <dbReference type="ChEBI" id="CHEBI:149469"/>
        <dbReference type="ChEBI" id="CHEBI:149473"/>
        <dbReference type="ChEBI" id="CHEBI:456216"/>
        <dbReference type="EC" id="6.3.3.3"/>
    </reaction>
</comment>
<evidence type="ECO:0000256" key="8">
    <source>
        <dbReference type="ARBA" id="ARBA00047386"/>
    </source>
</evidence>
<comment type="function">
    <text evidence="9">Catalyzes a mechanistically unusual reaction, the ATP-dependent insertion of CO2 between the N7 and N8 nitrogen atoms of 7,8-diaminopelargonic acid (DAPA, also called 7,8-diammoniononanoate) to form a ureido ring.</text>
</comment>
<evidence type="ECO:0000256" key="1">
    <source>
        <dbReference type="ARBA" id="ARBA00022490"/>
    </source>
</evidence>
<comment type="similarity">
    <text evidence="9">Belongs to the dethiobiotin synthetase family.</text>
</comment>
<comment type="pathway">
    <text evidence="9">Cofactor biosynthesis; biotin biosynthesis; biotin from 7,8-diaminononanoate: step 1/2.</text>
</comment>
<evidence type="ECO:0000313" key="11">
    <source>
        <dbReference type="Proteomes" id="UP000034681"/>
    </source>
</evidence>
<dbReference type="Gene3D" id="3.40.50.300">
    <property type="entry name" value="P-loop containing nucleotide triphosphate hydrolases"/>
    <property type="match status" value="1"/>
</dbReference>
<dbReference type="eggNOG" id="COG0132">
    <property type="taxonomic scope" value="Bacteria"/>
</dbReference>
<dbReference type="InterPro" id="IPR004472">
    <property type="entry name" value="DTB_synth_BioD"/>
</dbReference>
<dbReference type="EMBL" id="AJTX02000002">
    <property type="protein sequence ID" value="KKJ01655.1"/>
    <property type="molecule type" value="Genomic_DNA"/>
</dbReference>
<dbReference type="GO" id="GO:0000287">
    <property type="term" value="F:magnesium ion binding"/>
    <property type="evidence" value="ECO:0007669"/>
    <property type="project" value="UniProtKB-UniRule"/>
</dbReference>
<dbReference type="SUPFAM" id="SSF52540">
    <property type="entry name" value="P-loop containing nucleoside triphosphate hydrolases"/>
    <property type="match status" value="1"/>
</dbReference>
<comment type="cofactor">
    <cofactor evidence="9">
        <name>Mg(2+)</name>
        <dbReference type="ChEBI" id="CHEBI:18420"/>
    </cofactor>
</comment>
<dbReference type="PIRSF" id="PIRSF006755">
    <property type="entry name" value="DTB_synth"/>
    <property type="match status" value="1"/>
</dbReference>
<comment type="subcellular location">
    <subcellularLocation>
        <location evidence="9">Cytoplasm</location>
    </subcellularLocation>
</comment>
<dbReference type="UniPathway" id="UPA00078">
    <property type="reaction ID" value="UER00161"/>
</dbReference>
<keyword evidence="6 9" id="KW-0067">ATP-binding</keyword>
<dbReference type="Pfam" id="PF13500">
    <property type="entry name" value="AAA_26"/>
    <property type="match status" value="1"/>
</dbReference>
<proteinExistence type="inferred from homology"/>
<comment type="catalytic activity">
    <reaction evidence="8">
        <text>(7R,8S)-8-amino-7-(carboxyamino)nonanoate + ATP = (4R,5S)-dethiobiotin + ADP + phosphate + H(+)</text>
        <dbReference type="Rhea" id="RHEA:63684"/>
        <dbReference type="ChEBI" id="CHEBI:15378"/>
        <dbReference type="ChEBI" id="CHEBI:30616"/>
        <dbReference type="ChEBI" id="CHEBI:43474"/>
        <dbReference type="ChEBI" id="CHEBI:149470"/>
        <dbReference type="ChEBI" id="CHEBI:149473"/>
        <dbReference type="ChEBI" id="CHEBI:456216"/>
    </reaction>
</comment>
<dbReference type="CDD" id="cd03109">
    <property type="entry name" value="DTBS"/>
    <property type="match status" value="1"/>
</dbReference>
<dbReference type="InterPro" id="IPR027417">
    <property type="entry name" value="P-loop_NTPase"/>
</dbReference>
<gene>
    <name evidence="9" type="primary">bioD</name>
    <name evidence="10" type="ORF">PROH_02230</name>
</gene>
<evidence type="ECO:0000256" key="5">
    <source>
        <dbReference type="ARBA" id="ARBA00022756"/>
    </source>
</evidence>
<accession>A0A0M2PZR3</accession>
<evidence type="ECO:0000256" key="2">
    <source>
        <dbReference type="ARBA" id="ARBA00022598"/>
    </source>
</evidence>
<comment type="caution">
    <text evidence="9">Lacks conserved residue(s) required for the propagation of feature annotation.</text>
</comment>
<dbReference type="GO" id="GO:0005524">
    <property type="term" value="F:ATP binding"/>
    <property type="evidence" value="ECO:0007669"/>
    <property type="project" value="UniProtKB-UniRule"/>
</dbReference>
<feature type="binding site" evidence="9">
    <location>
        <position position="49"/>
    </location>
    <ligand>
        <name>Mg(2+)</name>
        <dbReference type="ChEBI" id="CHEBI:18420"/>
    </ligand>
</feature>
<dbReference type="Proteomes" id="UP000034681">
    <property type="component" value="Unassembled WGS sequence"/>
</dbReference>
<dbReference type="PANTHER" id="PTHR43210:SF2">
    <property type="entry name" value="ATP-DEPENDENT DETHIOBIOTIN SYNTHETASE BIOD 2"/>
    <property type="match status" value="1"/>
</dbReference>
<keyword evidence="3 9" id="KW-0479">Metal-binding</keyword>
<comment type="subunit">
    <text evidence="9">Homodimer.</text>
</comment>
<dbReference type="HAMAP" id="MF_00336">
    <property type="entry name" value="BioD"/>
    <property type="match status" value="1"/>
</dbReference>
<dbReference type="GO" id="GO:0005829">
    <property type="term" value="C:cytosol"/>
    <property type="evidence" value="ECO:0007669"/>
    <property type="project" value="TreeGrafter"/>
</dbReference>
<feature type="binding site" evidence="9">
    <location>
        <position position="49"/>
    </location>
    <ligand>
        <name>ATP</name>
        <dbReference type="ChEBI" id="CHEBI:30616"/>
    </ligand>
</feature>
<keyword evidence="2 9" id="KW-0436">Ligase</keyword>
<organism evidence="10 11">
    <name type="scientific">Prochlorothrix hollandica PCC 9006 = CALU 1027</name>
    <dbReference type="NCBI Taxonomy" id="317619"/>
    <lineage>
        <taxon>Bacteria</taxon>
        <taxon>Bacillati</taxon>
        <taxon>Cyanobacteriota</taxon>
        <taxon>Cyanophyceae</taxon>
        <taxon>Prochlorotrichales</taxon>
        <taxon>Prochlorotrichaceae</taxon>
        <taxon>Prochlorothrix</taxon>
    </lineage>
</organism>
<evidence type="ECO:0000256" key="7">
    <source>
        <dbReference type="ARBA" id="ARBA00022842"/>
    </source>
</evidence>
<dbReference type="GO" id="GO:0009102">
    <property type="term" value="P:biotin biosynthetic process"/>
    <property type="evidence" value="ECO:0007669"/>
    <property type="project" value="UniProtKB-UniRule"/>
</dbReference>
<dbReference type="RefSeq" id="WP_016923084.1">
    <property type="nucleotide sequence ID" value="NZ_KB235941.1"/>
</dbReference>
<protein>
    <recommendedName>
        <fullName evidence="9">ATP-dependent dethiobiotin synthetase BioD</fullName>
        <ecNumber evidence="9">6.3.3.3</ecNumber>
    </recommendedName>
    <alternativeName>
        <fullName evidence="9">DTB synthetase</fullName>
        <shortName evidence="9">DTBS</shortName>
    </alternativeName>
    <alternativeName>
        <fullName evidence="9">Dethiobiotin synthase</fullName>
    </alternativeName>
</protein>
<feature type="binding site" evidence="9">
    <location>
        <position position="22"/>
    </location>
    <ligand>
        <name>Mg(2+)</name>
        <dbReference type="ChEBI" id="CHEBI:18420"/>
    </ligand>
</feature>
<feature type="binding site" evidence="9">
    <location>
        <position position="42"/>
    </location>
    <ligand>
        <name>substrate</name>
    </ligand>
</feature>
<keyword evidence="1 9" id="KW-0963">Cytoplasm</keyword>
<feature type="active site" evidence="9">
    <location>
        <position position="38"/>
    </location>
</feature>
<evidence type="ECO:0000256" key="9">
    <source>
        <dbReference type="HAMAP-Rule" id="MF_00336"/>
    </source>
</evidence>
<evidence type="ECO:0000256" key="3">
    <source>
        <dbReference type="ARBA" id="ARBA00022723"/>
    </source>
</evidence>
<feature type="binding site" evidence="9">
    <location>
        <position position="106"/>
    </location>
    <ligand>
        <name>Mg(2+)</name>
        <dbReference type="ChEBI" id="CHEBI:18420"/>
    </ligand>
</feature>
<evidence type="ECO:0000256" key="6">
    <source>
        <dbReference type="ARBA" id="ARBA00022840"/>
    </source>
</evidence>
<dbReference type="NCBIfam" id="TIGR00347">
    <property type="entry name" value="bioD"/>
    <property type="match status" value="1"/>
</dbReference>
<keyword evidence="4 9" id="KW-0547">Nucleotide-binding</keyword>
<keyword evidence="5 9" id="KW-0093">Biotin biosynthesis</keyword>
<sequence>MSSFAWPAQFCVSGTDTDVGKTVVSALLSLGLKASYWKPIQSGTQPCTDTDYVRQVTQLPDDHFWPERFRLSQPLSPHAAAAIDGVSLHLQDFSLPPVGDRPLIVEGAGGLLVPLNDRHYILDLIRHLDLPVCLVARSGLGTLNHTLLSLAQLRRSQVPILGVVLNGPKNPSNRQAIEHYGQVPILGELEPLAAVNPTSLKAAFDRLGSP</sequence>
<comment type="caution">
    <text evidence="10">The sequence shown here is derived from an EMBL/GenBank/DDBJ whole genome shotgun (WGS) entry which is preliminary data.</text>
</comment>
<dbReference type="GO" id="GO:0004141">
    <property type="term" value="F:dethiobiotin synthase activity"/>
    <property type="evidence" value="ECO:0007669"/>
    <property type="project" value="UniProtKB-UniRule"/>
</dbReference>
<dbReference type="PANTHER" id="PTHR43210">
    <property type="entry name" value="DETHIOBIOTIN SYNTHETASE"/>
    <property type="match status" value="1"/>
</dbReference>
<keyword evidence="7 9" id="KW-0460">Magnesium</keyword>
<feature type="binding site" evidence="9">
    <location>
        <begin position="18"/>
        <end position="23"/>
    </location>
    <ligand>
        <name>ATP</name>
        <dbReference type="ChEBI" id="CHEBI:30616"/>
    </ligand>
</feature>
<dbReference type="OrthoDB" id="9802097at2"/>